<proteinExistence type="inferred from homology"/>
<dbReference type="Pfam" id="PF02518">
    <property type="entry name" value="HATPase_c"/>
    <property type="match status" value="1"/>
</dbReference>
<accession>F0SP75</accession>
<keyword evidence="6" id="KW-0808">Transferase</keyword>
<dbReference type="EC" id="2.7.13.3" evidence="3"/>
<dbReference type="InterPro" id="IPR013654">
    <property type="entry name" value="PAS_2"/>
</dbReference>
<dbReference type="InterPro" id="IPR029016">
    <property type="entry name" value="GAF-like_dom_sf"/>
</dbReference>
<dbReference type="InterPro" id="IPR036890">
    <property type="entry name" value="HATPase_C_sf"/>
</dbReference>
<dbReference type="Gene3D" id="1.10.287.130">
    <property type="match status" value="1"/>
</dbReference>
<evidence type="ECO:0000256" key="7">
    <source>
        <dbReference type="ARBA" id="ARBA00022777"/>
    </source>
</evidence>
<dbReference type="InterPro" id="IPR013515">
    <property type="entry name" value="Phytochrome_cen-reg"/>
</dbReference>
<dbReference type="PROSITE" id="PS50046">
    <property type="entry name" value="PHYTOCHROME_2"/>
    <property type="match status" value="1"/>
</dbReference>
<dbReference type="Pfam" id="PF08446">
    <property type="entry name" value="PAS_2"/>
    <property type="match status" value="1"/>
</dbReference>
<evidence type="ECO:0000313" key="13">
    <source>
        <dbReference type="Proteomes" id="UP000006860"/>
    </source>
</evidence>
<dbReference type="Gene3D" id="3.30.450.40">
    <property type="match status" value="1"/>
</dbReference>
<protein>
    <recommendedName>
        <fullName evidence="3">histidine kinase</fullName>
        <ecNumber evidence="3">2.7.13.3</ecNumber>
    </recommendedName>
</protein>
<dbReference type="STRING" id="756272.Plabr_3581"/>
<evidence type="ECO:0000259" key="10">
    <source>
        <dbReference type="PROSITE" id="PS50046"/>
    </source>
</evidence>
<dbReference type="InterPro" id="IPR005467">
    <property type="entry name" value="His_kinase_dom"/>
</dbReference>
<dbReference type="SMART" id="SM00065">
    <property type="entry name" value="GAF"/>
    <property type="match status" value="1"/>
</dbReference>
<sequence>MIDSQLPDRPLSGPVELTNCDREPVHRPGGVQPFGCLIAFSLETGNVEQASQNCADFLPRSAEDLLGQPVGIVDKTLADLPDRLRLLDEGRYLPREQLNVGGKVLSLSAHHCDGRGLIELELDQSEDHDVRFDLVGELFARVDRQNLQASYQQIVETVREFTGFDRVMLYRFHEDFHGSVIAEAKLEELQLFLGLHYPATDIPVPARRLYELNWIRSIADVCAEPVGLIGTDGGNSLPLNMTYSGVRAISPIHIEYLKNMGVGSSMSISIMDGNRLWGLIACHHNSAKVVPPVIRDACELCGSVLSTYLMSRRQQDELEEQVRLSEAVAELAPILSNYETLSEGLQRCAEPLTKLFTAHGLVWHDGHDAFYWGEVPGRLSLEELIAYLTVQPEQPVVYTNCLSESYPAAGRFADRCAGLLALRPGRRDAGLLMLFRKPFAHVVNWAGQPNKQEDEQGRLSPRKSFEQWQETVTSCSQPWTVGDRRAAAMLVNTLGSVVAEHSARLQRDNEELRQLNADLDAFAYAASHDLKEPLRILNHYTYILEQAKSLDDEHYSDGVSGLKRMISRMSDLLDGLLRFSRAGRADLEREDFVLSDVVQQAIDLQYGGMVPGSVSIDVERDGKLRGDFACVREIIGNLISNAIKYNDQQEKIVALSLVPIETTPLSADFERGTPCVIVRDNGIGIDPKFHRDIFEIFRRLHSRDAFGGGSGAGLTIVRRMVERHGGRITVESAPGEGTSFYFTLGPA</sequence>
<evidence type="ECO:0000256" key="5">
    <source>
        <dbReference type="ARBA" id="ARBA00022606"/>
    </source>
</evidence>
<dbReference type="InterPro" id="IPR001294">
    <property type="entry name" value="Phytochrome"/>
</dbReference>
<dbReference type="SUPFAM" id="SSF55781">
    <property type="entry name" value="GAF domain-like"/>
    <property type="match status" value="2"/>
</dbReference>
<dbReference type="SUPFAM" id="SSF55874">
    <property type="entry name" value="ATPase domain of HSP90 chaperone/DNA topoisomerase II/histidine kinase"/>
    <property type="match status" value="1"/>
</dbReference>
<dbReference type="AlphaFoldDB" id="F0SP75"/>
<keyword evidence="4" id="KW-0600">Photoreceptor protein</keyword>
<keyword evidence="5" id="KW-0716">Sensory transduction</keyword>
<dbReference type="InterPro" id="IPR003594">
    <property type="entry name" value="HATPase_dom"/>
</dbReference>
<dbReference type="InterPro" id="IPR003661">
    <property type="entry name" value="HisK_dim/P_dom"/>
</dbReference>
<evidence type="ECO:0000256" key="9">
    <source>
        <dbReference type="ARBA" id="ARBA00023170"/>
    </source>
</evidence>
<dbReference type="SMART" id="SM00388">
    <property type="entry name" value="HisKA"/>
    <property type="match status" value="1"/>
</dbReference>
<evidence type="ECO:0000256" key="6">
    <source>
        <dbReference type="ARBA" id="ARBA00022679"/>
    </source>
</evidence>
<dbReference type="InterPro" id="IPR016132">
    <property type="entry name" value="Phyto_chromo_attachment"/>
</dbReference>
<keyword evidence="9" id="KW-0675">Receptor</keyword>
<dbReference type="GO" id="GO:0007234">
    <property type="term" value="P:osmosensory signaling via phosphorelay pathway"/>
    <property type="evidence" value="ECO:0007669"/>
    <property type="project" value="TreeGrafter"/>
</dbReference>
<evidence type="ECO:0000256" key="2">
    <source>
        <dbReference type="ARBA" id="ARBA00006402"/>
    </source>
</evidence>
<dbReference type="GO" id="GO:0006355">
    <property type="term" value="P:regulation of DNA-templated transcription"/>
    <property type="evidence" value="ECO:0007669"/>
    <property type="project" value="InterPro"/>
</dbReference>
<dbReference type="KEGG" id="pbs:Plabr_3581"/>
<dbReference type="InterPro" id="IPR035965">
    <property type="entry name" value="PAS-like_dom_sf"/>
</dbReference>
<dbReference type="SMART" id="SM00387">
    <property type="entry name" value="HATPase_c"/>
    <property type="match status" value="1"/>
</dbReference>
<keyword evidence="8" id="KW-0157">Chromophore</keyword>
<dbReference type="Pfam" id="PF01590">
    <property type="entry name" value="GAF"/>
    <property type="match status" value="1"/>
</dbReference>
<dbReference type="OrthoDB" id="9766459at2"/>
<dbReference type="Gene3D" id="3.30.450.20">
    <property type="entry name" value="PAS domain"/>
    <property type="match status" value="1"/>
</dbReference>
<gene>
    <name evidence="12" type="ordered locus">Plabr_3581</name>
</gene>
<dbReference type="InterPro" id="IPR003018">
    <property type="entry name" value="GAF"/>
</dbReference>
<dbReference type="Proteomes" id="UP000006860">
    <property type="component" value="Chromosome"/>
</dbReference>
<dbReference type="eggNOG" id="COG4251">
    <property type="taxonomic scope" value="Bacteria"/>
</dbReference>
<dbReference type="GO" id="GO:0000155">
    <property type="term" value="F:phosphorelay sensor kinase activity"/>
    <property type="evidence" value="ECO:0007669"/>
    <property type="project" value="InterPro"/>
</dbReference>
<name>F0SP75_RUBBR</name>
<organism evidence="12 13">
    <name type="scientific">Rubinisphaera brasiliensis (strain ATCC 49424 / DSM 5305 / JCM 21570 / IAM 15109 / NBRC 103401 / IFAM 1448)</name>
    <name type="common">Planctomyces brasiliensis</name>
    <dbReference type="NCBI Taxonomy" id="756272"/>
    <lineage>
        <taxon>Bacteria</taxon>
        <taxon>Pseudomonadati</taxon>
        <taxon>Planctomycetota</taxon>
        <taxon>Planctomycetia</taxon>
        <taxon>Planctomycetales</taxon>
        <taxon>Planctomycetaceae</taxon>
        <taxon>Rubinisphaera</taxon>
    </lineage>
</organism>
<dbReference type="InterPro" id="IPR043150">
    <property type="entry name" value="Phytochrome_PHY_sf"/>
</dbReference>
<dbReference type="GO" id="GO:0009584">
    <property type="term" value="P:detection of visible light"/>
    <property type="evidence" value="ECO:0007669"/>
    <property type="project" value="InterPro"/>
</dbReference>
<evidence type="ECO:0000256" key="3">
    <source>
        <dbReference type="ARBA" id="ARBA00012438"/>
    </source>
</evidence>
<comment type="catalytic activity">
    <reaction evidence="1">
        <text>ATP + protein L-histidine = ADP + protein N-phospho-L-histidine.</text>
        <dbReference type="EC" id="2.7.13.3"/>
    </reaction>
</comment>
<dbReference type="GO" id="GO:0030295">
    <property type="term" value="F:protein kinase activator activity"/>
    <property type="evidence" value="ECO:0007669"/>
    <property type="project" value="TreeGrafter"/>
</dbReference>
<dbReference type="PANTHER" id="PTHR42878:SF15">
    <property type="entry name" value="BACTERIOPHYTOCHROME"/>
    <property type="match status" value="1"/>
</dbReference>
<dbReference type="PANTHER" id="PTHR42878">
    <property type="entry name" value="TWO-COMPONENT HISTIDINE KINASE"/>
    <property type="match status" value="1"/>
</dbReference>
<comment type="similarity">
    <text evidence="2">In the N-terminal section; belongs to the phytochrome family.</text>
</comment>
<dbReference type="CDD" id="cd00082">
    <property type="entry name" value="HisKA"/>
    <property type="match status" value="1"/>
</dbReference>
<keyword evidence="7 12" id="KW-0418">Kinase</keyword>
<dbReference type="PRINTS" id="PR01033">
    <property type="entry name" value="PHYTOCHROME"/>
</dbReference>
<dbReference type="InterPro" id="IPR050351">
    <property type="entry name" value="BphY/WalK/GraS-like"/>
</dbReference>
<evidence type="ECO:0000256" key="8">
    <source>
        <dbReference type="ARBA" id="ARBA00022991"/>
    </source>
</evidence>
<evidence type="ECO:0000259" key="11">
    <source>
        <dbReference type="PROSITE" id="PS50109"/>
    </source>
</evidence>
<dbReference type="SUPFAM" id="SSF55785">
    <property type="entry name" value="PYP-like sensor domain (PAS domain)"/>
    <property type="match status" value="1"/>
</dbReference>
<keyword evidence="13" id="KW-1185">Reference proteome</keyword>
<reference evidence="13" key="1">
    <citation type="submission" date="2011-02" db="EMBL/GenBank/DDBJ databases">
        <title>The complete genome of Planctomyces brasiliensis DSM 5305.</title>
        <authorList>
            <person name="Lucas S."/>
            <person name="Copeland A."/>
            <person name="Lapidus A."/>
            <person name="Bruce D."/>
            <person name="Goodwin L."/>
            <person name="Pitluck S."/>
            <person name="Kyrpides N."/>
            <person name="Mavromatis K."/>
            <person name="Pagani I."/>
            <person name="Ivanova N."/>
            <person name="Ovchinnikova G."/>
            <person name="Lu M."/>
            <person name="Detter J.C."/>
            <person name="Han C."/>
            <person name="Land M."/>
            <person name="Hauser L."/>
            <person name="Markowitz V."/>
            <person name="Cheng J.-F."/>
            <person name="Hugenholtz P."/>
            <person name="Woyke T."/>
            <person name="Wu D."/>
            <person name="Tindall B."/>
            <person name="Pomrenke H.G."/>
            <person name="Brambilla E."/>
            <person name="Klenk H.-P."/>
            <person name="Eisen J.A."/>
        </authorList>
    </citation>
    <scope>NUCLEOTIDE SEQUENCE [LARGE SCALE GENOMIC DNA]</scope>
    <source>
        <strain evidence="13">ATCC 49424 / DSM 5305 / JCM 21570 / NBRC 103401 / IFAM 1448</strain>
    </source>
</reference>
<dbReference type="GO" id="GO:0009881">
    <property type="term" value="F:photoreceptor activity"/>
    <property type="evidence" value="ECO:0007669"/>
    <property type="project" value="UniProtKB-KW"/>
</dbReference>
<dbReference type="InterPro" id="IPR036097">
    <property type="entry name" value="HisK_dim/P_sf"/>
</dbReference>
<dbReference type="EMBL" id="CP002546">
    <property type="protein sequence ID" value="ADY61178.1"/>
    <property type="molecule type" value="Genomic_DNA"/>
</dbReference>
<dbReference type="GO" id="GO:0000156">
    <property type="term" value="F:phosphorelay response regulator activity"/>
    <property type="evidence" value="ECO:0007669"/>
    <property type="project" value="TreeGrafter"/>
</dbReference>
<evidence type="ECO:0000256" key="1">
    <source>
        <dbReference type="ARBA" id="ARBA00000085"/>
    </source>
</evidence>
<feature type="domain" description="Histidine kinase" evidence="11">
    <location>
        <begin position="525"/>
        <end position="747"/>
    </location>
</feature>
<dbReference type="Gene3D" id="3.30.565.10">
    <property type="entry name" value="Histidine kinase-like ATPase, C-terminal domain"/>
    <property type="match status" value="1"/>
</dbReference>
<dbReference type="Pfam" id="PF00360">
    <property type="entry name" value="PHY"/>
    <property type="match status" value="1"/>
</dbReference>
<dbReference type="Gene3D" id="3.30.450.270">
    <property type="match status" value="1"/>
</dbReference>
<feature type="domain" description="Phytochrome chromophore attachment site" evidence="10">
    <location>
        <begin position="146"/>
        <end position="303"/>
    </location>
</feature>
<evidence type="ECO:0000256" key="4">
    <source>
        <dbReference type="ARBA" id="ARBA00022543"/>
    </source>
</evidence>
<dbReference type="SUPFAM" id="SSF47384">
    <property type="entry name" value="Homodimeric domain of signal transducing histidine kinase"/>
    <property type="match status" value="1"/>
</dbReference>
<dbReference type="HOGENOM" id="CLU_000445_50_1_0"/>
<dbReference type="PROSITE" id="PS50109">
    <property type="entry name" value="HIS_KIN"/>
    <property type="match status" value="1"/>
</dbReference>
<dbReference type="RefSeq" id="WP_013629897.1">
    <property type="nucleotide sequence ID" value="NC_015174.1"/>
</dbReference>
<evidence type="ECO:0000313" key="12">
    <source>
        <dbReference type="EMBL" id="ADY61178.1"/>
    </source>
</evidence>